<dbReference type="AlphaFoldDB" id="A0A2P2LKU0"/>
<dbReference type="EMBL" id="GGEC01038095">
    <property type="protein sequence ID" value="MBX18579.1"/>
    <property type="molecule type" value="Transcribed_RNA"/>
</dbReference>
<feature type="compositionally biased region" description="Polar residues" evidence="6">
    <location>
        <begin position="355"/>
        <end position="365"/>
    </location>
</feature>
<evidence type="ECO:0000256" key="6">
    <source>
        <dbReference type="SAM" id="MobiDB-lite"/>
    </source>
</evidence>
<feature type="region of interest" description="Disordered" evidence="6">
    <location>
        <begin position="155"/>
        <end position="334"/>
    </location>
</feature>
<name>A0A2P2LKU0_RHIMU</name>
<evidence type="ECO:0000259" key="7">
    <source>
        <dbReference type="Pfam" id="PF06886"/>
    </source>
</evidence>
<evidence type="ECO:0000256" key="2">
    <source>
        <dbReference type="ARBA" id="ARBA00005885"/>
    </source>
</evidence>
<accession>A0A2P2LKU0</accession>
<reference evidence="8" key="1">
    <citation type="submission" date="2018-02" db="EMBL/GenBank/DDBJ databases">
        <title>Rhizophora mucronata_Transcriptome.</title>
        <authorList>
            <person name="Meera S.P."/>
            <person name="Sreeshan A."/>
            <person name="Augustine A."/>
        </authorList>
    </citation>
    <scope>NUCLEOTIDE SEQUENCE</scope>
    <source>
        <tissue evidence="8">Leaf</tissue>
    </source>
</reference>
<keyword evidence="5" id="KW-0206">Cytoskeleton</keyword>
<feature type="compositionally biased region" description="Polar residues" evidence="6">
    <location>
        <begin position="254"/>
        <end position="266"/>
    </location>
</feature>
<feature type="compositionally biased region" description="Low complexity" evidence="6">
    <location>
        <begin position="274"/>
        <end position="296"/>
    </location>
</feature>
<dbReference type="InterPro" id="IPR027329">
    <property type="entry name" value="TPX2_C"/>
</dbReference>
<feature type="region of interest" description="Disordered" evidence="6">
    <location>
        <begin position="355"/>
        <end position="440"/>
    </location>
</feature>
<evidence type="ECO:0000256" key="1">
    <source>
        <dbReference type="ARBA" id="ARBA00004245"/>
    </source>
</evidence>
<dbReference type="Pfam" id="PF06886">
    <property type="entry name" value="TPX2"/>
    <property type="match status" value="1"/>
</dbReference>
<organism evidence="8">
    <name type="scientific">Rhizophora mucronata</name>
    <name type="common">Asiatic mangrove</name>
    <dbReference type="NCBI Taxonomy" id="61149"/>
    <lineage>
        <taxon>Eukaryota</taxon>
        <taxon>Viridiplantae</taxon>
        <taxon>Streptophyta</taxon>
        <taxon>Embryophyta</taxon>
        <taxon>Tracheophyta</taxon>
        <taxon>Spermatophyta</taxon>
        <taxon>Magnoliopsida</taxon>
        <taxon>eudicotyledons</taxon>
        <taxon>Gunneridae</taxon>
        <taxon>Pentapetalae</taxon>
        <taxon>rosids</taxon>
        <taxon>fabids</taxon>
        <taxon>Malpighiales</taxon>
        <taxon>Rhizophoraceae</taxon>
        <taxon>Rhizophora</taxon>
    </lineage>
</organism>
<feature type="compositionally biased region" description="Basic and acidic residues" evidence="6">
    <location>
        <begin position="416"/>
        <end position="435"/>
    </location>
</feature>
<keyword evidence="4" id="KW-0493">Microtubule</keyword>
<dbReference type="PANTHER" id="PTHR47286:SF2">
    <property type="entry name" value="F3I6.9 PROTEIN"/>
    <property type="match status" value="1"/>
</dbReference>
<feature type="compositionally biased region" description="Polar residues" evidence="6">
    <location>
        <begin position="319"/>
        <end position="331"/>
    </location>
</feature>
<comment type="subcellular location">
    <subcellularLocation>
        <location evidence="1">Cytoplasm</location>
        <location evidence="1">Cytoskeleton</location>
    </subcellularLocation>
</comment>
<protein>
    <submittedName>
        <fullName evidence="8">Uncharacterized protein LOC8270369</fullName>
    </submittedName>
</protein>
<evidence type="ECO:0000256" key="5">
    <source>
        <dbReference type="ARBA" id="ARBA00023212"/>
    </source>
</evidence>
<dbReference type="EMBL" id="GGEC01038093">
    <property type="protein sequence ID" value="MBX18577.1"/>
    <property type="molecule type" value="Transcribed_RNA"/>
</dbReference>
<evidence type="ECO:0000256" key="4">
    <source>
        <dbReference type="ARBA" id="ARBA00022701"/>
    </source>
</evidence>
<dbReference type="PANTHER" id="PTHR47286">
    <property type="entry name" value="F3I6.9 PROTEIN"/>
    <property type="match status" value="1"/>
</dbReference>
<evidence type="ECO:0000256" key="3">
    <source>
        <dbReference type="ARBA" id="ARBA00022490"/>
    </source>
</evidence>
<keyword evidence="3" id="KW-0963">Cytoplasm</keyword>
<feature type="domain" description="TPX2 C-terminal" evidence="7">
    <location>
        <begin position="412"/>
        <end position="450"/>
    </location>
</feature>
<proteinExistence type="inferred from homology"/>
<feature type="compositionally biased region" description="Basic and acidic residues" evidence="6">
    <location>
        <begin position="166"/>
        <end position="175"/>
    </location>
</feature>
<feature type="compositionally biased region" description="Basic and acidic residues" evidence="6">
    <location>
        <begin position="202"/>
        <end position="247"/>
    </location>
</feature>
<evidence type="ECO:0000313" key="8">
    <source>
        <dbReference type="EMBL" id="MBX18577.1"/>
    </source>
</evidence>
<comment type="similarity">
    <text evidence="2">Belongs to the TPX2 family.</text>
</comment>
<sequence>MGESMVTASMHEDKMGERAASNPVLQVSVSFGRFENDSLSWEKWSSFSPNKYLEEVEKYATPGSVAQKKAYFEAHYQKIAARKAAELLDQEKQMDYDSLRSDEHDRTDAVGKTCARESTTDMSNGQTSGENVLKETELNVEFDIADADECNHYNEINIESQDDSTEAVKEEKDSNIDIPKSNCLEESISVKEEETTNLGPQDVKKLPKNLKKEMEKIPKQKEENKKLDNRKESQESKPTRNVRDVARVKKKLQSPPTKSAQASTLKVSKPVPPSSALSRSQSSTKKAIKSSTTKSKVPSAGESKKVAPKSLHMSLRLDSPSSGPASLTTTRKPLIMEKMGDKDIVKRAFKTFQNNFNQPKSSPQEISLKPKQVAPKGTEAKVSTSLTPRKENGGFVKAGGLDKRNAKEAPSFVLTSDERTDKRQEFPKKLSERPNAKVAESTCLRAKSKVGSKTLRI</sequence>